<proteinExistence type="predicted"/>
<dbReference type="STRING" id="501024.RTCCBAU85039_3026"/>
<reference evidence="3 5" key="1">
    <citation type="submission" date="2016-10" db="EMBL/GenBank/DDBJ databases">
        <authorList>
            <person name="Varghese N."/>
            <person name="Submissions S."/>
        </authorList>
    </citation>
    <scope>NUCLEOTIDE SEQUENCE [LARGE SCALE GENOMIC DNA]</scope>
    <source>
        <strain evidence="3 5">CGMCC 1.7071</strain>
    </source>
</reference>
<evidence type="ECO:0000313" key="2">
    <source>
        <dbReference type="EMBL" id="SEH91100.1"/>
    </source>
</evidence>
<protein>
    <submittedName>
        <fullName evidence="2">Uncharacterized protein</fullName>
    </submittedName>
</protein>
<feature type="transmembrane region" description="Helical" evidence="1">
    <location>
        <begin position="26"/>
        <end position="46"/>
    </location>
</feature>
<dbReference type="Proteomes" id="UP000198939">
    <property type="component" value="Unassembled WGS sequence"/>
</dbReference>
<reference evidence="2" key="3">
    <citation type="submission" date="2016-10" db="EMBL/GenBank/DDBJ databases">
        <authorList>
            <person name="de Groot N.N."/>
        </authorList>
    </citation>
    <scope>NUCLEOTIDE SEQUENCE [LARGE SCALE GENOMIC DNA]</scope>
    <source>
        <strain evidence="2">CCBAU85039</strain>
    </source>
</reference>
<keyword evidence="1" id="KW-0472">Membrane</keyword>
<evidence type="ECO:0000256" key="1">
    <source>
        <dbReference type="SAM" id="Phobius"/>
    </source>
</evidence>
<keyword evidence="1" id="KW-0812">Transmembrane</keyword>
<keyword evidence="1" id="KW-1133">Transmembrane helix</keyword>
<reference evidence="4" key="2">
    <citation type="submission" date="2016-10" db="EMBL/GenBank/DDBJ databases">
        <authorList>
            <person name="Wibberg D."/>
        </authorList>
    </citation>
    <scope>NUCLEOTIDE SEQUENCE [LARGE SCALE GENOMIC DNA]</scope>
</reference>
<dbReference type="Proteomes" id="UP000183063">
    <property type="component" value="Unassembled WGS sequence"/>
</dbReference>
<dbReference type="AlphaFoldDB" id="A0A1H8LIH0"/>
<name>A0A1H8LIH0_9HYPH</name>
<evidence type="ECO:0000313" key="3">
    <source>
        <dbReference type="EMBL" id="SEO05002.1"/>
    </source>
</evidence>
<dbReference type="EMBL" id="FNXB01000013">
    <property type="protein sequence ID" value="SEH91100.1"/>
    <property type="molecule type" value="Genomic_DNA"/>
</dbReference>
<dbReference type="EMBL" id="FOCV01000011">
    <property type="protein sequence ID" value="SEO05002.1"/>
    <property type="molecule type" value="Genomic_DNA"/>
</dbReference>
<organism evidence="2 4">
    <name type="scientific">Rhizobium tibeticum</name>
    <dbReference type="NCBI Taxonomy" id="501024"/>
    <lineage>
        <taxon>Bacteria</taxon>
        <taxon>Pseudomonadati</taxon>
        <taxon>Pseudomonadota</taxon>
        <taxon>Alphaproteobacteria</taxon>
        <taxon>Hyphomicrobiales</taxon>
        <taxon>Rhizobiaceae</taxon>
        <taxon>Rhizobium/Agrobacterium group</taxon>
        <taxon>Rhizobium</taxon>
    </lineage>
</organism>
<keyword evidence="5" id="KW-1185">Reference proteome</keyword>
<sequence>MSVPGRADAGMTSVLTLFVIVSSPEAALNAAFIGCSVMGYDLRAGFIHDKRRRNKRLGQ</sequence>
<accession>A0A1H8LIH0</accession>
<evidence type="ECO:0000313" key="4">
    <source>
        <dbReference type="Proteomes" id="UP000183063"/>
    </source>
</evidence>
<gene>
    <name evidence="2" type="ORF">RTCCBAU85039_3026</name>
    <name evidence="3" type="ORF">SAMN05216228_101113</name>
</gene>
<evidence type="ECO:0000313" key="5">
    <source>
        <dbReference type="Proteomes" id="UP000198939"/>
    </source>
</evidence>